<dbReference type="PRINTS" id="PR00171">
    <property type="entry name" value="SUGRTRNSPORT"/>
</dbReference>
<feature type="transmembrane region" description="Helical" evidence="17">
    <location>
        <begin position="192"/>
        <end position="211"/>
    </location>
</feature>
<dbReference type="SUPFAM" id="SSF103473">
    <property type="entry name" value="MFS general substrate transporter"/>
    <property type="match status" value="1"/>
</dbReference>
<dbReference type="Gene3D" id="1.20.1250.20">
    <property type="entry name" value="MFS general substrate transporter like domains"/>
    <property type="match status" value="2"/>
</dbReference>
<comment type="catalytic activity">
    <reaction evidence="13">
        <text>D-fructose(out) = D-fructose(in)</text>
        <dbReference type="Rhea" id="RHEA:60372"/>
        <dbReference type="ChEBI" id="CHEBI:37721"/>
    </reaction>
    <physiologicalReaction direction="left-to-right" evidence="13">
        <dbReference type="Rhea" id="RHEA:60373"/>
    </physiologicalReaction>
</comment>
<dbReference type="InterPro" id="IPR020846">
    <property type="entry name" value="MFS_dom"/>
</dbReference>
<comment type="catalytic activity">
    <reaction evidence="9">
        <text>D-glucose(out) = D-glucose(in)</text>
        <dbReference type="Rhea" id="RHEA:60376"/>
        <dbReference type="ChEBI" id="CHEBI:4167"/>
    </reaction>
    <physiologicalReaction direction="left-to-right" evidence="9">
        <dbReference type="Rhea" id="RHEA:60377"/>
    </physiologicalReaction>
</comment>
<feature type="transmembrane region" description="Helical" evidence="17">
    <location>
        <begin position="407"/>
        <end position="430"/>
    </location>
</feature>
<evidence type="ECO:0000256" key="7">
    <source>
        <dbReference type="ARBA" id="ARBA00023136"/>
    </source>
</evidence>
<dbReference type="GO" id="GO:0005366">
    <property type="term" value="F:myo-inositol:proton symporter activity"/>
    <property type="evidence" value="ECO:0007669"/>
    <property type="project" value="TreeGrafter"/>
</dbReference>
<comment type="caution">
    <text evidence="19">The sequence shown here is derived from an EMBL/GenBank/DDBJ whole genome shotgun (WGS) entry which is preliminary data.</text>
</comment>
<comment type="catalytic activity">
    <reaction evidence="12">
        <text>D-glucosamine(out) = D-glucosamine(in)</text>
        <dbReference type="Rhea" id="RHEA:78423"/>
        <dbReference type="ChEBI" id="CHEBI:58723"/>
    </reaction>
    <physiologicalReaction direction="left-to-right" evidence="12">
        <dbReference type="Rhea" id="RHEA:78424"/>
    </physiologicalReaction>
</comment>
<dbReference type="PANTHER" id="PTHR48020">
    <property type="entry name" value="PROTON MYO-INOSITOL COTRANSPORTER"/>
    <property type="match status" value="1"/>
</dbReference>
<name>A0A9W7G5Q3_9STRA</name>
<organism evidence="19 20">
    <name type="scientific">Triparma retinervis</name>
    <dbReference type="NCBI Taxonomy" id="2557542"/>
    <lineage>
        <taxon>Eukaryota</taxon>
        <taxon>Sar</taxon>
        <taxon>Stramenopiles</taxon>
        <taxon>Ochrophyta</taxon>
        <taxon>Bolidophyceae</taxon>
        <taxon>Parmales</taxon>
        <taxon>Triparmaceae</taxon>
        <taxon>Triparma</taxon>
    </lineage>
</organism>
<evidence type="ECO:0000313" key="19">
    <source>
        <dbReference type="EMBL" id="GMI36656.1"/>
    </source>
</evidence>
<feature type="transmembrane region" description="Helical" evidence="17">
    <location>
        <begin position="164"/>
        <end position="185"/>
    </location>
</feature>
<dbReference type="PANTHER" id="PTHR48020:SF12">
    <property type="entry name" value="PROTON MYO-INOSITOL COTRANSPORTER"/>
    <property type="match status" value="1"/>
</dbReference>
<evidence type="ECO:0000256" key="12">
    <source>
        <dbReference type="ARBA" id="ARBA00044668"/>
    </source>
</evidence>
<feature type="region of interest" description="Disordered" evidence="16">
    <location>
        <begin position="1"/>
        <end position="26"/>
    </location>
</feature>
<dbReference type="AlphaFoldDB" id="A0A9W7G5Q3"/>
<feature type="compositionally biased region" description="Basic and acidic residues" evidence="16">
    <location>
        <begin position="1"/>
        <end position="19"/>
    </location>
</feature>
<feature type="transmembrane region" description="Helical" evidence="17">
    <location>
        <begin position="545"/>
        <end position="571"/>
    </location>
</feature>
<feature type="transmembrane region" description="Helical" evidence="17">
    <location>
        <begin position="371"/>
        <end position="395"/>
    </location>
</feature>
<keyword evidence="7 17" id="KW-0472">Membrane</keyword>
<dbReference type="OrthoDB" id="6339427at2759"/>
<dbReference type="InterPro" id="IPR003663">
    <property type="entry name" value="Sugar/inositol_transpt"/>
</dbReference>
<keyword evidence="4 15" id="KW-0813">Transport</keyword>
<dbReference type="InterPro" id="IPR005828">
    <property type="entry name" value="MFS_sugar_transport-like"/>
</dbReference>
<comment type="subcellular location">
    <subcellularLocation>
        <location evidence="1">Membrane</location>
        <topology evidence="1">Multi-pass membrane protein</topology>
    </subcellularLocation>
</comment>
<dbReference type="NCBIfam" id="TIGR00879">
    <property type="entry name" value="SP"/>
    <property type="match status" value="1"/>
</dbReference>
<evidence type="ECO:0000256" key="8">
    <source>
        <dbReference type="ARBA" id="ARBA00044637"/>
    </source>
</evidence>
<proteinExistence type="inferred from homology"/>
<evidence type="ECO:0000313" key="20">
    <source>
        <dbReference type="Proteomes" id="UP001165082"/>
    </source>
</evidence>
<feature type="region of interest" description="Disordered" evidence="16">
    <location>
        <begin position="66"/>
        <end position="116"/>
    </location>
</feature>
<keyword evidence="5 17" id="KW-0812">Transmembrane</keyword>
<evidence type="ECO:0000256" key="11">
    <source>
        <dbReference type="ARBA" id="ARBA00044662"/>
    </source>
</evidence>
<feature type="compositionally biased region" description="Low complexity" evidence="16">
    <location>
        <begin position="94"/>
        <end position="107"/>
    </location>
</feature>
<evidence type="ECO:0000256" key="13">
    <source>
        <dbReference type="ARBA" id="ARBA00044710"/>
    </source>
</evidence>
<feature type="transmembrane region" description="Helical" evidence="17">
    <location>
        <begin position="279"/>
        <end position="300"/>
    </location>
</feature>
<evidence type="ECO:0000256" key="1">
    <source>
        <dbReference type="ARBA" id="ARBA00004141"/>
    </source>
</evidence>
<dbReference type="InterPro" id="IPR005829">
    <property type="entry name" value="Sugar_transporter_CS"/>
</dbReference>
<dbReference type="GO" id="GO:0016324">
    <property type="term" value="C:apical plasma membrane"/>
    <property type="evidence" value="ECO:0007669"/>
    <property type="project" value="TreeGrafter"/>
</dbReference>
<feature type="transmembrane region" description="Helical" evidence="17">
    <location>
        <begin position="250"/>
        <end position="273"/>
    </location>
</feature>
<protein>
    <recommendedName>
        <fullName evidence="14">Hexose transporter 1</fullName>
    </recommendedName>
</protein>
<evidence type="ECO:0000256" key="9">
    <source>
        <dbReference type="ARBA" id="ARBA00044648"/>
    </source>
</evidence>
<evidence type="ECO:0000256" key="15">
    <source>
        <dbReference type="RuleBase" id="RU003346"/>
    </source>
</evidence>
<gene>
    <name evidence="19" type="ORF">TrRE_jg3982</name>
</gene>
<evidence type="ECO:0000256" key="16">
    <source>
        <dbReference type="SAM" id="MobiDB-lite"/>
    </source>
</evidence>
<comment type="similarity">
    <text evidence="2 15">Belongs to the major facilitator superfamily. Sugar transporter (TC 2.A.1.1) family.</text>
</comment>
<comment type="catalytic activity">
    <reaction evidence="8">
        <text>D-galactose(in) = D-galactose(out)</text>
        <dbReference type="Rhea" id="RHEA:34915"/>
        <dbReference type="ChEBI" id="CHEBI:4139"/>
    </reaction>
    <physiologicalReaction direction="right-to-left" evidence="8">
        <dbReference type="Rhea" id="RHEA:34917"/>
    </physiologicalReaction>
</comment>
<feature type="compositionally biased region" description="Low complexity" evidence="16">
    <location>
        <begin position="71"/>
        <end position="85"/>
    </location>
</feature>
<dbReference type="PROSITE" id="PS50850">
    <property type="entry name" value="MFS"/>
    <property type="match status" value="1"/>
</dbReference>
<reference evidence="19" key="1">
    <citation type="submission" date="2022-07" db="EMBL/GenBank/DDBJ databases">
        <title>Genome analysis of Parmales, a sister group of diatoms, reveals the evolutionary specialization of diatoms from phago-mixotrophs to photoautotrophs.</title>
        <authorList>
            <person name="Ban H."/>
            <person name="Sato S."/>
            <person name="Yoshikawa S."/>
            <person name="Kazumasa Y."/>
            <person name="Nakamura Y."/>
            <person name="Ichinomiya M."/>
            <person name="Saitoh K."/>
            <person name="Sato N."/>
            <person name="Blanc-Mathieu R."/>
            <person name="Endo H."/>
            <person name="Kuwata A."/>
            <person name="Ogata H."/>
        </authorList>
    </citation>
    <scope>NUCLEOTIDE SEQUENCE</scope>
</reference>
<feature type="transmembrane region" description="Helical" evidence="17">
    <location>
        <begin position="217"/>
        <end position="238"/>
    </location>
</feature>
<evidence type="ECO:0000256" key="3">
    <source>
        <dbReference type="ARBA" id="ARBA00011738"/>
    </source>
</evidence>
<evidence type="ECO:0000256" key="17">
    <source>
        <dbReference type="SAM" id="Phobius"/>
    </source>
</evidence>
<comment type="catalytic activity">
    <reaction evidence="11">
        <text>D-mannose(out) = D-mannose(in)</text>
        <dbReference type="Rhea" id="RHEA:78391"/>
        <dbReference type="ChEBI" id="CHEBI:4208"/>
    </reaction>
    <physiologicalReaction direction="left-to-right" evidence="11">
        <dbReference type="Rhea" id="RHEA:78392"/>
    </physiologicalReaction>
</comment>
<evidence type="ECO:0000256" key="4">
    <source>
        <dbReference type="ARBA" id="ARBA00022448"/>
    </source>
</evidence>
<sequence>MILRRGEDDSFQNDNKDQEELYQQQNLLKVDRDEAVRELERNLERSHYYSADKYGDRDTLLDNAEYFSDESSTSSTSPNSPQNPTRMMDVKLLSPSSSPPTTMYGSSPPTPPSPRISKVRKTLLNLTAVAALGGFLFGYDTGVISGAMLLIKTDFDLDDVQQEIVVTSTVVMCAISSLLAGPLNVRFGRRPVILSAALIFTFGALVMGLSPNYQALVVGRLIIGVGIGFASLTTPIYIAELAPSNLRGRLVTVNTLCIAGGQFVAGMVDGILANDPTGWRWMLGIAAVPSIMMGLGFLGLPESPRWLVTKGMRDKAIKVLKTVRETDEEANEEIGEIVTSMIAHDSKNGGSSKGALASVAEMLSHPPTRRALTLGCGIMLLQQFAGINTVMYYAASIYEMAGFGTNASIWLSGFTALAQVAGIAISIKLVEVKGRRTLLLTSLFWVVFSLGGLGTSFILSRTNSDPVTGFGYTEDSSICQSQSAIVWSGVTKYCYDCVQIPECGFCGGNCVRMKDTENPDDGPLNEADCGDDLDSWVTGSCDNPFGMLSVVFMVLYLLAFGIGMGGMPWTINSEIYPLQYRSLAVSLSTTTNWIGNIVGWEQ</sequence>
<evidence type="ECO:0000256" key="10">
    <source>
        <dbReference type="ARBA" id="ARBA00044656"/>
    </source>
</evidence>
<evidence type="ECO:0000256" key="2">
    <source>
        <dbReference type="ARBA" id="ARBA00010992"/>
    </source>
</evidence>
<dbReference type="InterPro" id="IPR050814">
    <property type="entry name" value="Myo-inositol_Transporter"/>
</dbReference>
<dbReference type="InterPro" id="IPR036259">
    <property type="entry name" value="MFS_trans_sf"/>
</dbReference>
<feature type="transmembrane region" description="Helical" evidence="17">
    <location>
        <begin position="437"/>
        <end position="459"/>
    </location>
</feature>
<dbReference type="Proteomes" id="UP001165082">
    <property type="component" value="Unassembled WGS sequence"/>
</dbReference>
<accession>A0A9W7G5Q3</accession>
<evidence type="ECO:0000256" key="6">
    <source>
        <dbReference type="ARBA" id="ARBA00022989"/>
    </source>
</evidence>
<keyword evidence="20" id="KW-1185">Reference proteome</keyword>
<feature type="transmembrane region" description="Helical" evidence="17">
    <location>
        <begin position="123"/>
        <end position="144"/>
    </location>
</feature>
<dbReference type="EMBL" id="BRXZ01007952">
    <property type="protein sequence ID" value="GMI36656.1"/>
    <property type="molecule type" value="Genomic_DNA"/>
</dbReference>
<keyword evidence="6 17" id="KW-1133">Transmembrane helix</keyword>
<comment type="subunit">
    <text evidence="3">Homodimer.</text>
</comment>
<feature type="domain" description="Major facilitator superfamily (MFS) profile" evidence="18">
    <location>
        <begin position="126"/>
        <end position="602"/>
    </location>
</feature>
<dbReference type="Pfam" id="PF00083">
    <property type="entry name" value="Sugar_tr"/>
    <property type="match status" value="2"/>
</dbReference>
<evidence type="ECO:0000256" key="14">
    <source>
        <dbReference type="ARBA" id="ARBA00044780"/>
    </source>
</evidence>
<dbReference type="PROSITE" id="PS00217">
    <property type="entry name" value="SUGAR_TRANSPORT_2"/>
    <property type="match status" value="1"/>
</dbReference>
<comment type="catalytic activity">
    <reaction evidence="10">
        <text>D-xylose(out) = D-xylose(in)</text>
        <dbReference type="Rhea" id="RHEA:78427"/>
        <dbReference type="ChEBI" id="CHEBI:53455"/>
    </reaction>
    <physiologicalReaction direction="left-to-right" evidence="10">
        <dbReference type="Rhea" id="RHEA:78428"/>
    </physiologicalReaction>
</comment>
<evidence type="ECO:0000256" key="5">
    <source>
        <dbReference type="ARBA" id="ARBA00022692"/>
    </source>
</evidence>
<evidence type="ECO:0000259" key="18">
    <source>
        <dbReference type="PROSITE" id="PS50850"/>
    </source>
</evidence>